<evidence type="ECO:0000313" key="3">
    <source>
        <dbReference type="EMBL" id="MBB5435004.1"/>
    </source>
</evidence>
<dbReference type="EMBL" id="JACHDB010000001">
    <property type="protein sequence ID" value="MBB5435004.1"/>
    <property type="molecule type" value="Genomic_DNA"/>
</dbReference>
<name>A0A7W8QR91_9ACTN</name>
<reference evidence="3 4" key="1">
    <citation type="submission" date="2020-08" db="EMBL/GenBank/DDBJ databases">
        <title>Sequencing the genomes of 1000 actinobacteria strains.</title>
        <authorList>
            <person name="Klenk H.-P."/>
        </authorList>
    </citation>
    <scope>NUCLEOTIDE SEQUENCE [LARGE SCALE GENOMIC DNA]</scope>
    <source>
        <strain evidence="3 4">DSM 44551</strain>
    </source>
</reference>
<dbReference type="InterPro" id="IPR045679">
    <property type="entry name" value="DUF6199"/>
</dbReference>
<keyword evidence="1" id="KW-0812">Transmembrane</keyword>
<keyword evidence="4" id="KW-1185">Reference proteome</keyword>
<evidence type="ECO:0000313" key="4">
    <source>
        <dbReference type="Proteomes" id="UP000572635"/>
    </source>
</evidence>
<keyword evidence="1" id="KW-1133">Transmembrane helix</keyword>
<accession>A0A7W8QR91</accession>
<keyword evidence="1" id="KW-0472">Membrane</keyword>
<feature type="transmembrane region" description="Helical" evidence="1">
    <location>
        <begin position="6"/>
        <end position="28"/>
    </location>
</feature>
<dbReference type="RefSeq" id="WP_184396288.1">
    <property type="nucleotide sequence ID" value="NZ_BAAAJD010000203.1"/>
</dbReference>
<evidence type="ECO:0000256" key="1">
    <source>
        <dbReference type="SAM" id="Phobius"/>
    </source>
</evidence>
<sequence>MPDAVSPWYYTLIVLLSLVSLFYLVLVFRPRLSWELTKWRYRDPDAVEPSRLAFNLRRVRALLGFLVFGAVAVLLVAAREGIADAASALAPLLR</sequence>
<gene>
    <name evidence="3" type="ORF">HDA36_005088</name>
</gene>
<feature type="transmembrane region" description="Helical" evidence="1">
    <location>
        <begin position="59"/>
        <end position="78"/>
    </location>
</feature>
<dbReference type="Proteomes" id="UP000572635">
    <property type="component" value="Unassembled WGS sequence"/>
</dbReference>
<proteinExistence type="predicted"/>
<dbReference type="Pfam" id="PF19701">
    <property type="entry name" value="DUF6199"/>
    <property type="match status" value="1"/>
</dbReference>
<dbReference type="AlphaFoldDB" id="A0A7W8QR91"/>
<comment type="caution">
    <text evidence="3">The sequence shown here is derived from an EMBL/GenBank/DDBJ whole genome shotgun (WGS) entry which is preliminary data.</text>
</comment>
<feature type="domain" description="DUF6199" evidence="2">
    <location>
        <begin position="20"/>
        <end position="75"/>
    </location>
</feature>
<organism evidence="3 4">
    <name type="scientific">Nocardiopsis composta</name>
    <dbReference type="NCBI Taxonomy" id="157465"/>
    <lineage>
        <taxon>Bacteria</taxon>
        <taxon>Bacillati</taxon>
        <taxon>Actinomycetota</taxon>
        <taxon>Actinomycetes</taxon>
        <taxon>Streptosporangiales</taxon>
        <taxon>Nocardiopsidaceae</taxon>
        <taxon>Nocardiopsis</taxon>
    </lineage>
</organism>
<protein>
    <submittedName>
        <fullName evidence="3">Ca2+/Na+ antiporter</fullName>
    </submittedName>
</protein>
<evidence type="ECO:0000259" key="2">
    <source>
        <dbReference type="Pfam" id="PF19701"/>
    </source>
</evidence>